<feature type="compositionally biased region" description="Polar residues" evidence="2">
    <location>
        <begin position="20"/>
        <end position="32"/>
    </location>
</feature>
<evidence type="ECO:0000313" key="3">
    <source>
        <dbReference type="EMBL" id="KAF7281157.1"/>
    </source>
</evidence>
<name>A0A834IWH0_RHYFE</name>
<evidence type="ECO:0000313" key="4">
    <source>
        <dbReference type="Proteomes" id="UP000625711"/>
    </source>
</evidence>
<comment type="caution">
    <text evidence="3">The sequence shown here is derived from an EMBL/GenBank/DDBJ whole genome shotgun (WGS) entry which is preliminary data.</text>
</comment>
<dbReference type="EMBL" id="JAACXV010000256">
    <property type="protein sequence ID" value="KAF7281157.1"/>
    <property type="molecule type" value="Genomic_DNA"/>
</dbReference>
<keyword evidence="1" id="KW-0802">TPR repeat</keyword>
<gene>
    <name evidence="3" type="ORF">GWI33_005069</name>
</gene>
<dbReference type="Pfam" id="PF13432">
    <property type="entry name" value="TPR_16"/>
    <property type="match status" value="1"/>
</dbReference>
<proteinExistence type="predicted"/>
<protein>
    <recommendedName>
        <fullName evidence="5">Intraflagellar transport protein 88 homolog</fullName>
    </recommendedName>
</protein>
<organism evidence="3 4">
    <name type="scientific">Rhynchophorus ferrugineus</name>
    <name type="common">Red palm weevil</name>
    <name type="synonym">Curculio ferrugineus</name>
    <dbReference type="NCBI Taxonomy" id="354439"/>
    <lineage>
        <taxon>Eukaryota</taxon>
        <taxon>Metazoa</taxon>
        <taxon>Ecdysozoa</taxon>
        <taxon>Arthropoda</taxon>
        <taxon>Hexapoda</taxon>
        <taxon>Insecta</taxon>
        <taxon>Pterygota</taxon>
        <taxon>Neoptera</taxon>
        <taxon>Endopterygota</taxon>
        <taxon>Coleoptera</taxon>
        <taxon>Polyphaga</taxon>
        <taxon>Cucujiformia</taxon>
        <taxon>Curculionidae</taxon>
        <taxon>Dryophthorinae</taxon>
        <taxon>Rhynchophorus</taxon>
    </lineage>
</organism>
<feature type="compositionally biased region" description="Polar residues" evidence="2">
    <location>
        <begin position="785"/>
        <end position="812"/>
    </location>
</feature>
<dbReference type="GO" id="GO:0097730">
    <property type="term" value="C:non-motile cilium"/>
    <property type="evidence" value="ECO:0007669"/>
    <property type="project" value="TreeGrafter"/>
</dbReference>
<feature type="region of interest" description="Disordered" evidence="2">
    <location>
        <begin position="1"/>
        <end position="32"/>
    </location>
</feature>
<dbReference type="InterPro" id="IPR019734">
    <property type="entry name" value="TPR_rpt"/>
</dbReference>
<feature type="repeat" description="TPR" evidence="1">
    <location>
        <begin position="252"/>
        <end position="285"/>
    </location>
</feature>
<dbReference type="SMART" id="SM00028">
    <property type="entry name" value="TPR"/>
    <property type="match status" value="8"/>
</dbReference>
<dbReference type="OrthoDB" id="1926212at2759"/>
<feature type="compositionally biased region" description="Acidic residues" evidence="2">
    <location>
        <begin position="835"/>
        <end position="850"/>
    </location>
</feature>
<dbReference type="Gene3D" id="1.25.40.10">
    <property type="entry name" value="Tetratricopeptide repeat domain"/>
    <property type="match status" value="3"/>
</dbReference>
<dbReference type="AlphaFoldDB" id="A0A834IWH0"/>
<reference evidence="3" key="1">
    <citation type="submission" date="2020-08" db="EMBL/GenBank/DDBJ databases">
        <title>Genome sequencing and assembly of the red palm weevil Rhynchophorus ferrugineus.</title>
        <authorList>
            <person name="Dias G.B."/>
            <person name="Bergman C.M."/>
            <person name="Manee M."/>
        </authorList>
    </citation>
    <scope>NUCLEOTIDE SEQUENCE</scope>
    <source>
        <strain evidence="3">AA-2017</strain>
        <tissue evidence="3">Whole larva</tissue>
    </source>
</reference>
<dbReference type="GO" id="GO:0019894">
    <property type="term" value="F:kinesin binding"/>
    <property type="evidence" value="ECO:0007669"/>
    <property type="project" value="TreeGrafter"/>
</dbReference>
<dbReference type="Proteomes" id="UP000625711">
    <property type="component" value="Unassembled WGS sequence"/>
</dbReference>
<dbReference type="Pfam" id="PF13424">
    <property type="entry name" value="TPR_12"/>
    <property type="match status" value="2"/>
</dbReference>
<dbReference type="GO" id="GO:1905515">
    <property type="term" value="P:non-motile cilium assembly"/>
    <property type="evidence" value="ECO:0007669"/>
    <property type="project" value="TreeGrafter"/>
</dbReference>
<dbReference type="GO" id="GO:0042073">
    <property type="term" value="P:intraciliary transport"/>
    <property type="evidence" value="ECO:0007669"/>
    <property type="project" value="TreeGrafter"/>
</dbReference>
<feature type="region of interest" description="Disordered" evidence="2">
    <location>
        <begin position="65"/>
        <end position="110"/>
    </location>
</feature>
<dbReference type="SUPFAM" id="SSF48452">
    <property type="entry name" value="TPR-like"/>
    <property type="match status" value="3"/>
</dbReference>
<dbReference type="PROSITE" id="PS50005">
    <property type="entry name" value="TPR"/>
    <property type="match status" value="3"/>
</dbReference>
<feature type="repeat" description="TPR" evidence="1">
    <location>
        <begin position="503"/>
        <end position="536"/>
    </location>
</feature>
<dbReference type="PANTHER" id="PTHR44117">
    <property type="entry name" value="INTRAFLAGELLAR TRANSPORT PROTEIN 88 HOMOLOG"/>
    <property type="match status" value="1"/>
</dbReference>
<feature type="repeat" description="TPR" evidence="1">
    <location>
        <begin position="639"/>
        <end position="672"/>
    </location>
</feature>
<dbReference type="GO" id="GO:0036064">
    <property type="term" value="C:ciliary basal body"/>
    <property type="evidence" value="ECO:0007669"/>
    <property type="project" value="TreeGrafter"/>
</dbReference>
<feature type="compositionally biased region" description="Low complexity" evidence="2">
    <location>
        <begin position="747"/>
        <end position="757"/>
    </location>
</feature>
<dbReference type="GO" id="GO:0005814">
    <property type="term" value="C:centriole"/>
    <property type="evidence" value="ECO:0007669"/>
    <property type="project" value="TreeGrafter"/>
</dbReference>
<dbReference type="InterPro" id="IPR011990">
    <property type="entry name" value="TPR-like_helical_dom_sf"/>
</dbReference>
<sequence length="850" mass="95168">MSTTNILDLTKTLEGGDLSSGFQNEEPSNATSRTLKFSTDMRLTTPKPVLHIGASTEFQRQVSAMPKTPFKPGTGYSRAGTGFKPTTNFKKPGTGKLGTAGFRPPTGMDNINRPMTAVRGAGYTSGGVKPFDPLNQASTIQTPPLELQKDDSPEEKIRQQEIKIMQLVEESCVAQCEGDLRKALTKAKEASNKERNLIKTQEQSGLSDHHNIDLTYAVLFNLGNQYAANELYTEALNTYQMMTKNRMFANAHRLKVNMGNVYLKQGHYHLAVKMYRMALDQVPSTQKNLRIKIMHNIAMVFVKMGQWEEAVNSLEFIMSEQACHRAGLHLVACCRALEDRDRMRSAFTLLLSVPLEIEDEDKYNFEQDNPEDALLAIAIQDDDLHRYEKQKRLDAQYCILTAAKLIAPFVEDKFSEGYDWCVSVIKNSEYAVLASDLEINKAVMYLKQNQLPEAVAALKAFEKDSDMNMNAATNLCFIFYMQGDYDNALLYGECVERCPSPDANALVNYGACLLAKGRLDEACHCFRRALDLDNTHFEAIFNLGLCLKRQGHYLEALSCFQRFSGSLALLPGVVYQVADLLELVGDTEAAADTCQQLLGLVPTDARALQKLGELFDHDGDKQQAHHYHADSFRYYPGNLSVIDWLGSYYIEMQVVEKALSYFEKAAVMQPGDPKWNMMVAGCHRRSGNMHKALTLYQEIHKQFPENTECLRFLVRLCSDLGMREAQDYLLELKKLEKTKEVRERVNSSRPASRRSNSGLSSRAGSGFSPVPENESTGSPPPVSRNVRNTRTIRNQDSAGSSDSGIGQTNIDYNYSDPLGPLPTRPRTQAGKALDFEDFSNEELGDDLLPE</sequence>
<evidence type="ECO:0008006" key="5">
    <source>
        <dbReference type="Google" id="ProtNLM"/>
    </source>
</evidence>
<dbReference type="FunFam" id="1.25.40.10:FF:000468">
    <property type="entry name" value="Intraflagellar transport 88 homolog"/>
    <property type="match status" value="1"/>
</dbReference>
<keyword evidence="4" id="KW-1185">Reference proteome</keyword>
<evidence type="ECO:0000256" key="1">
    <source>
        <dbReference type="PROSITE-ProRule" id="PRU00339"/>
    </source>
</evidence>
<dbReference type="GO" id="GO:0097546">
    <property type="term" value="C:ciliary base"/>
    <property type="evidence" value="ECO:0007669"/>
    <property type="project" value="TreeGrafter"/>
</dbReference>
<dbReference type="PANTHER" id="PTHR44117:SF1">
    <property type="entry name" value="INTRAFLAGELLAR TRANSPORT PROTEIN 88 HOMOLOG"/>
    <property type="match status" value="1"/>
</dbReference>
<evidence type="ECO:0000256" key="2">
    <source>
        <dbReference type="SAM" id="MobiDB-lite"/>
    </source>
</evidence>
<feature type="region of interest" description="Disordered" evidence="2">
    <location>
        <begin position="739"/>
        <end position="850"/>
    </location>
</feature>
<accession>A0A834IWH0</accession>